<evidence type="ECO:0000256" key="1">
    <source>
        <dbReference type="SAM" id="SignalP"/>
    </source>
</evidence>
<feature type="chain" id="PRO_5016780815" evidence="1">
    <location>
        <begin position="19"/>
        <end position="222"/>
    </location>
</feature>
<dbReference type="Gene3D" id="2.160.20.120">
    <property type="match status" value="1"/>
</dbReference>
<feature type="domain" description="Putative auto-transporter adhesin head GIN" evidence="2">
    <location>
        <begin position="26"/>
        <end position="205"/>
    </location>
</feature>
<reference evidence="3 4" key="1">
    <citation type="submission" date="2018-06" db="EMBL/GenBank/DDBJ databases">
        <authorList>
            <consortium name="Pathogen Informatics"/>
            <person name="Doyle S."/>
        </authorList>
    </citation>
    <scope>NUCLEOTIDE SEQUENCE [LARGE SCALE GENOMIC DNA]</scope>
    <source>
        <strain evidence="3 4">NCTC11179</strain>
    </source>
</reference>
<feature type="signal peptide" evidence="1">
    <location>
        <begin position="1"/>
        <end position="18"/>
    </location>
</feature>
<keyword evidence="1" id="KW-0732">Signal</keyword>
<name>A0A378U4A0_MYROD</name>
<evidence type="ECO:0000313" key="4">
    <source>
        <dbReference type="Proteomes" id="UP000255024"/>
    </source>
</evidence>
<protein>
    <submittedName>
        <fullName evidence="3">Protein of uncharacterized function (DUF2807)</fullName>
    </submittedName>
</protein>
<dbReference type="Pfam" id="PF10988">
    <property type="entry name" value="DUF2807"/>
    <property type="match status" value="1"/>
</dbReference>
<organism evidence="3 4">
    <name type="scientific">Myroides odoratus</name>
    <name type="common">Flavobacterium odoratum</name>
    <dbReference type="NCBI Taxonomy" id="256"/>
    <lineage>
        <taxon>Bacteria</taxon>
        <taxon>Pseudomonadati</taxon>
        <taxon>Bacteroidota</taxon>
        <taxon>Flavobacteriia</taxon>
        <taxon>Flavobacteriales</taxon>
        <taxon>Flavobacteriaceae</taxon>
        <taxon>Myroides</taxon>
    </lineage>
</organism>
<dbReference type="RefSeq" id="WP_115092061.1">
    <property type="nucleotide sequence ID" value="NZ_CP068107.1"/>
</dbReference>
<dbReference type="EMBL" id="UGQL01000002">
    <property type="protein sequence ID" value="STZ69280.1"/>
    <property type="molecule type" value="Genomic_DNA"/>
</dbReference>
<sequence>MKKIALLFVALCGTIGFAQEVKEVGEFKRVNAFDKIELTLIPAKETKMEVSGSNTEEVTFVNKNGNLKIKMNFASSFQGGNTQVKLYYKELEEIIAEEGASIESKEVVKATNLTIHSKTGASVTLKVEAEKLTVRSYTGGTISLTGKTNTQDILANAGATVYNEKLKSNQTTVTVNAGGIAKVNATDLVDAKTRAGGEIIIFGKPKKINEKVVMGGSIKKEN</sequence>
<dbReference type="Proteomes" id="UP000255024">
    <property type="component" value="Unassembled WGS sequence"/>
</dbReference>
<dbReference type="InterPro" id="IPR021255">
    <property type="entry name" value="DUF2807"/>
</dbReference>
<accession>A0A378U4A0</accession>
<dbReference type="AlphaFoldDB" id="A0A378U4A0"/>
<proteinExistence type="predicted"/>
<gene>
    <name evidence="3" type="ORF">NCTC11179_02784</name>
</gene>
<evidence type="ECO:0000259" key="2">
    <source>
        <dbReference type="Pfam" id="PF10988"/>
    </source>
</evidence>
<evidence type="ECO:0000313" key="3">
    <source>
        <dbReference type="EMBL" id="STZ69280.1"/>
    </source>
</evidence>
<keyword evidence="4" id="KW-1185">Reference proteome</keyword>